<keyword evidence="1" id="KW-0812">Transmembrane</keyword>
<feature type="non-terminal residue" evidence="2">
    <location>
        <position position="1"/>
    </location>
</feature>
<dbReference type="Proteomes" id="UP000265520">
    <property type="component" value="Unassembled WGS sequence"/>
</dbReference>
<evidence type="ECO:0000313" key="2">
    <source>
        <dbReference type="EMBL" id="MCI17727.1"/>
    </source>
</evidence>
<dbReference type="EMBL" id="LXQA010106800">
    <property type="protein sequence ID" value="MCI17727.1"/>
    <property type="molecule type" value="Genomic_DNA"/>
</dbReference>
<protein>
    <submittedName>
        <fullName evidence="2">Uncharacterized protein</fullName>
    </submittedName>
</protein>
<comment type="caution">
    <text evidence="2">The sequence shown here is derived from an EMBL/GenBank/DDBJ whole genome shotgun (WGS) entry which is preliminary data.</text>
</comment>
<sequence>FQARIKELLGGERASLKNLEESTSIILPSLVAMYYKVIMLSLFSLMLGLYEVCYDSDVDS</sequence>
<evidence type="ECO:0000313" key="3">
    <source>
        <dbReference type="Proteomes" id="UP000265520"/>
    </source>
</evidence>
<proteinExistence type="predicted"/>
<keyword evidence="3" id="KW-1185">Reference proteome</keyword>
<accession>A0A392Q173</accession>
<reference evidence="2 3" key="1">
    <citation type="journal article" date="2018" name="Front. Plant Sci.">
        <title>Red Clover (Trifolium pratense) and Zigzag Clover (T. medium) - A Picture of Genomic Similarities and Differences.</title>
        <authorList>
            <person name="Dluhosova J."/>
            <person name="Istvanek J."/>
            <person name="Nedelnik J."/>
            <person name="Repkova J."/>
        </authorList>
    </citation>
    <scope>NUCLEOTIDE SEQUENCE [LARGE SCALE GENOMIC DNA]</scope>
    <source>
        <strain evidence="3">cv. 10/8</strain>
        <tissue evidence="2">Leaf</tissue>
    </source>
</reference>
<keyword evidence="1" id="KW-1133">Transmembrane helix</keyword>
<feature type="transmembrane region" description="Helical" evidence="1">
    <location>
        <begin position="25"/>
        <end position="50"/>
    </location>
</feature>
<dbReference type="AlphaFoldDB" id="A0A392Q173"/>
<keyword evidence="1" id="KW-0472">Membrane</keyword>
<evidence type="ECO:0000256" key="1">
    <source>
        <dbReference type="SAM" id="Phobius"/>
    </source>
</evidence>
<organism evidence="2 3">
    <name type="scientific">Trifolium medium</name>
    <dbReference type="NCBI Taxonomy" id="97028"/>
    <lineage>
        <taxon>Eukaryota</taxon>
        <taxon>Viridiplantae</taxon>
        <taxon>Streptophyta</taxon>
        <taxon>Embryophyta</taxon>
        <taxon>Tracheophyta</taxon>
        <taxon>Spermatophyta</taxon>
        <taxon>Magnoliopsida</taxon>
        <taxon>eudicotyledons</taxon>
        <taxon>Gunneridae</taxon>
        <taxon>Pentapetalae</taxon>
        <taxon>rosids</taxon>
        <taxon>fabids</taxon>
        <taxon>Fabales</taxon>
        <taxon>Fabaceae</taxon>
        <taxon>Papilionoideae</taxon>
        <taxon>50 kb inversion clade</taxon>
        <taxon>NPAAA clade</taxon>
        <taxon>Hologalegina</taxon>
        <taxon>IRL clade</taxon>
        <taxon>Trifolieae</taxon>
        <taxon>Trifolium</taxon>
    </lineage>
</organism>
<name>A0A392Q173_9FABA</name>